<proteinExistence type="inferred from homology"/>
<keyword evidence="10" id="KW-1185">Reference proteome</keyword>
<feature type="domain" description="C3H1-type" evidence="8">
    <location>
        <begin position="70"/>
        <end position="101"/>
    </location>
</feature>
<dbReference type="PANTHER" id="PTHR43788:SF9">
    <property type="entry name" value="HELICASE WITH ZINC FINGER DOMAIN 2"/>
    <property type="match status" value="1"/>
</dbReference>
<dbReference type="SMART" id="SM00955">
    <property type="entry name" value="RNB"/>
    <property type="match status" value="1"/>
</dbReference>
<evidence type="ECO:0000256" key="3">
    <source>
        <dbReference type="ARBA" id="ARBA00022801"/>
    </source>
</evidence>
<feature type="zinc finger region" description="C3H1-type" evidence="6">
    <location>
        <begin position="70"/>
        <end position="101"/>
    </location>
</feature>
<comment type="caution">
    <text evidence="9">The sequence shown here is derived from an EMBL/GenBank/DDBJ whole genome shotgun (WGS) entry which is preliminary data.</text>
</comment>
<name>A0ABD0X3U0_UMBPY</name>
<dbReference type="GO" id="GO:0016787">
    <property type="term" value="F:hydrolase activity"/>
    <property type="evidence" value="ECO:0007669"/>
    <property type="project" value="UniProtKB-KW"/>
</dbReference>
<dbReference type="InterPro" id="IPR001900">
    <property type="entry name" value="RNase_II/R"/>
</dbReference>
<dbReference type="InterPro" id="IPR041677">
    <property type="entry name" value="DNA2/NAM7_AAA_11"/>
</dbReference>
<evidence type="ECO:0000256" key="2">
    <source>
        <dbReference type="ARBA" id="ARBA00022741"/>
    </source>
</evidence>
<protein>
    <recommendedName>
        <fullName evidence="8">C3H1-type domain-containing protein</fullName>
    </recommendedName>
</protein>
<evidence type="ECO:0000256" key="5">
    <source>
        <dbReference type="ARBA" id="ARBA00022840"/>
    </source>
</evidence>
<dbReference type="PROSITE" id="PS50103">
    <property type="entry name" value="ZF_C3H1"/>
    <property type="match status" value="1"/>
</dbReference>
<keyword evidence="6" id="KW-0863">Zinc-finger</keyword>
<keyword evidence="2" id="KW-0547">Nucleotide-binding</keyword>
<keyword evidence="5" id="KW-0067">ATP-binding</keyword>
<dbReference type="SUPFAM" id="SSF52540">
    <property type="entry name" value="P-loop containing nucleoside triphosphate hydrolases"/>
    <property type="match status" value="2"/>
</dbReference>
<keyword evidence="3" id="KW-0378">Hydrolase</keyword>
<evidence type="ECO:0000256" key="7">
    <source>
        <dbReference type="SAM" id="Coils"/>
    </source>
</evidence>
<dbReference type="InterPro" id="IPR056787">
    <property type="entry name" value="OB_HELZ2"/>
</dbReference>
<accession>A0ABD0X3U0</accession>
<keyword evidence="6" id="KW-0862">Zinc</keyword>
<dbReference type="Gene3D" id="3.40.50.300">
    <property type="entry name" value="P-loop containing nucleotide triphosphate hydrolases"/>
    <property type="match status" value="4"/>
</dbReference>
<evidence type="ECO:0000256" key="4">
    <source>
        <dbReference type="ARBA" id="ARBA00022806"/>
    </source>
</evidence>
<dbReference type="EMBL" id="JAGEUA010000005">
    <property type="protein sequence ID" value="KAL0977836.1"/>
    <property type="molecule type" value="Genomic_DNA"/>
</dbReference>
<comment type="similarity">
    <text evidence="1">Belongs to the DNA2/NAM7 helicase family.</text>
</comment>
<dbReference type="GO" id="GO:0005524">
    <property type="term" value="F:ATP binding"/>
    <property type="evidence" value="ECO:0007669"/>
    <property type="project" value="UniProtKB-KW"/>
</dbReference>
<evidence type="ECO:0000256" key="6">
    <source>
        <dbReference type="PROSITE-ProRule" id="PRU00723"/>
    </source>
</evidence>
<dbReference type="InterPro" id="IPR012340">
    <property type="entry name" value="NA-bd_OB-fold"/>
</dbReference>
<feature type="coiled-coil region" evidence="7">
    <location>
        <begin position="1857"/>
        <end position="1891"/>
    </location>
</feature>
<dbReference type="InterPro" id="IPR047187">
    <property type="entry name" value="SF1_C_Upf1"/>
</dbReference>
<dbReference type="InterPro" id="IPR050534">
    <property type="entry name" value="Coronavir_polyprotein_1ab"/>
</dbReference>
<dbReference type="Pfam" id="PF13087">
    <property type="entry name" value="AAA_12"/>
    <property type="match status" value="2"/>
</dbReference>
<dbReference type="FunFam" id="3.40.50.300:FF:001313">
    <property type="entry name" value="Helicase with zinc finger domain 2"/>
    <property type="match status" value="1"/>
</dbReference>
<dbReference type="InterPro" id="IPR003593">
    <property type="entry name" value="AAA+_ATPase"/>
</dbReference>
<dbReference type="PANTHER" id="PTHR43788">
    <property type="entry name" value="DNA2/NAM7 HELICASE FAMILY MEMBER"/>
    <property type="match status" value="1"/>
</dbReference>
<dbReference type="Pfam" id="PF25049">
    <property type="entry name" value="OB_HELZ2"/>
    <property type="match status" value="1"/>
</dbReference>
<keyword evidence="4" id="KW-0347">Helicase</keyword>
<gene>
    <name evidence="9" type="ORF">UPYG_G00161950</name>
</gene>
<keyword evidence="6" id="KW-0479">Metal-binding</keyword>
<dbReference type="GO" id="GO:0008270">
    <property type="term" value="F:zinc ion binding"/>
    <property type="evidence" value="ECO:0007669"/>
    <property type="project" value="UniProtKB-KW"/>
</dbReference>
<evidence type="ECO:0000313" key="10">
    <source>
        <dbReference type="Proteomes" id="UP001557470"/>
    </source>
</evidence>
<dbReference type="Proteomes" id="UP001557470">
    <property type="component" value="Unassembled WGS sequence"/>
</dbReference>
<evidence type="ECO:0000313" key="9">
    <source>
        <dbReference type="EMBL" id="KAL0977836.1"/>
    </source>
</evidence>
<dbReference type="InterPro" id="IPR000571">
    <property type="entry name" value="Znf_CCCH"/>
</dbReference>
<dbReference type="GO" id="GO:0004386">
    <property type="term" value="F:helicase activity"/>
    <property type="evidence" value="ECO:0007669"/>
    <property type="project" value="UniProtKB-KW"/>
</dbReference>
<organism evidence="9 10">
    <name type="scientific">Umbra pygmaea</name>
    <name type="common">Eastern mudminnow</name>
    <dbReference type="NCBI Taxonomy" id="75934"/>
    <lineage>
        <taxon>Eukaryota</taxon>
        <taxon>Metazoa</taxon>
        <taxon>Chordata</taxon>
        <taxon>Craniata</taxon>
        <taxon>Vertebrata</taxon>
        <taxon>Euteleostomi</taxon>
        <taxon>Actinopterygii</taxon>
        <taxon>Neopterygii</taxon>
        <taxon>Teleostei</taxon>
        <taxon>Protacanthopterygii</taxon>
        <taxon>Esociformes</taxon>
        <taxon>Umbridae</taxon>
        <taxon>Umbra</taxon>
    </lineage>
</organism>
<dbReference type="InterPro" id="IPR041679">
    <property type="entry name" value="DNA2/NAM7-like_C"/>
</dbReference>
<dbReference type="InterPro" id="IPR027417">
    <property type="entry name" value="P-loop_NTPase"/>
</dbReference>
<dbReference type="Pfam" id="PF00773">
    <property type="entry name" value="RNB"/>
    <property type="match status" value="1"/>
</dbReference>
<dbReference type="Pfam" id="PF13086">
    <property type="entry name" value="AAA_11"/>
    <property type="match status" value="3"/>
</dbReference>
<evidence type="ECO:0000259" key="8">
    <source>
        <dbReference type="PROSITE" id="PS50103"/>
    </source>
</evidence>
<dbReference type="SUPFAM" id="SSF50249">
    <property type="entry name" value="Nucleic acid-binding proteins"/>
    <property type="match status" value="2"/>
</dbReference>
<keyword evidence="7" id="KW-0175">Coiled coil</keyword>
<dbReference type="CDD" id="cd18808">
    <property type="entry name" value="SF1_C_Upf1"/>
    <property type="match status" value="2"/>
</dbReference>
<reference evidence="9 10" key="1">
    <citation type="submission" date="2024-06" db="EMBL/GenBank/DDBJ databases">
        <authorList>
            <person name="Pan Q."/>
            <person name="Wen M."/>
            <person name="Jouanno E."/>
            <person name="Zahm M."/>
            <person name="Klopp C."/>
            <person name="Cabau C."/>
            <person name="Louis A."/>
            <person name="Berthelot C."/>
            <person name="Parey E."/>
            <person name="Roest Crollius H."/>
            <person name="Montfort J."/>
            <person name="Robinson-Rechavi M."/>
            <person name="Bouchez O."/>
            <person name="Lampietro C."/>
            <person name="Lopez Roques C."/>
            <person name="Donnadieu C."/>
            <person name="Postlethwait J."/>
            <person name="Bobe J."/>
            <person name="Verreycken H."/>
            <person name="Guiguen Y."/>
        </authorList>
    </citation>
    <scope>NUCLEOTIDE SEQUENCE [LARGE SCALE GENOMIC DNA]</scope>
    <source>
        <strain evidence="9">Up_M1</strain>
        <tissue evidence="9">Testis</tissue>
    </source>
</reference>
<dbReference type="SMART" id="SM00382">
    <property type="entry name" value="AAA"/>
    <property type="match status" value="2"/>
</dbReference>
<dbReference type="FunFam" id="3.40.50.300:FF:001373">
    <property type="entry name" value="Helicase with zinc finger domain 2"/>
    <property type="match status" value="1"/>
</dbReference>
<evidence type="ECO:0000256" key="1">
    <source>
        <dbReference type="ARBA" id="ARBA00007913"/>
    </source>
</evidence>
<sequence length="2801" mass="321864">MAAKNRSRLTDLLLMFDFKVGCSLCSVKENEITYSLRAVEHKCSRNLLLVKAEGTGKWRPVSRRPTFPNPSKYEVCWYFSEGSGCTKHRNRCTFARSHEEAVVWTFIKHQNLDLSKLITLIIESERIAIQEQNKAEKILTEFSGEFQELCKDCFCGNPSTISGKRWNNTCSADAAHIWSPVLVHHLAESHAKKVYNHIRPAPPVISLQYCDYVMRGMPCWHRPTQCQFAHSEVEMAVWIAEASGSWSRQEVLQLSQERQWLNQHSAGDVVTTPKQQVAIYCKACLITLSSHESFFKHCDSLEHTKMISGDITTEWKHRPPPHGRKAEFWLCDRPDSCEYGSNCVKAHSKKELEEWLMRAQEGREIMRSAEAQGLISYRDHLLEEYRRSSNEVHIMSEQVDDVTVIFDEDLCVEFLETDAEFKWNFQIKTERVLAHVALLKQETGASFSLDGHSPEPCTYSTGEQFWKSDMTYDITLSFKSTSPGLYKQWLVMDFDMRPVLLQKLQVKVGQQPSCNLESYENFGRPSQILDRWHRGNRVIIPCLHKTEAQEELLNEYKPPQISFQYKPPDDTNTAMNHQNYRERMHSFLFTEEQAEDQVASRLNVRGAITLSATLTNAHFGMKKAPEGELFCAVPVSYMLTPDTPEGLTLRRGIQSALIAPVSSDNQGKKVYEAIILRDATSENQMHLQLSRRCCSDLKLQSNEICEMEVQFQLNRLRFCEMHKAVDLLPNTEIVLPDLRNCSVPVYQKNSNHQKSKLNVKQQAAINFIVGDSEWPKSVAPLLIYGPFGTGKTFTLATAARQLVLQPHTRVLICTLTNSSADLYVRDHFHPYINSGQHVMTLLRIKANKQGVPVSATDNITQKYCLLSKDGQFFLPITKSALDQHKIIITTTAMAKHLHNLKLPDGYFTHILIDEASQMLECEALMPLGLAGPLTRVVLAGDHMQMGPKLFSVDDDQRSKHTLLNRLFHYYQGEESSAALKSRIIFNQNYRSTKEIVEFVSINFYVGKSDAIQAVGEVPGHPNHQALRFHHVRGEPHLDNVSMSWYNLEEARCVVEIVQKLLRNWPDTWGIQDQSTICVLSEGYQVSIIRKELRKRLLGRVIVEHIANVQGKQFRAIVMTAVQNRDSIHLSDSRVEFLNDARVLNTAMTRAQSQVVVVGDAAALCYFGRCSRIWRNYIDHCITKGSAEPKQLTNDFIEDEIKEISKFQRSESSFEPEFYRDTILQELQEEQNVEDYSTSDEESLESENYIEWKRLYDSSKDEIEALLQPSREQPNIYKRGELIMENHNSGYFIPFDNPTKHININGRCKLGKSFDGDEVVVEIVGNDEGQLQGKVLGTVKEAETRRVFACTLEDEDNRKRNKFKIHRKIMVPLNNKTTKICILPSKKDYNIIPVWEHNDGKWNIINFKNLKDCIKQNHIFMVEVFSWKQNPETNRNYAFPLGNVIDIVEIGSTFEEALRILDTEFKVEQSPARHVIANQCSWKDTEHVDRKDLRDLTTFTVDSEQSEVLDDAISVVQRDGDYEIGVHISDVASLVKIGDVLDDYAKTSGVTFYRPKTEPKHMFPKSVSINHLSLLPGQDRRVISLIVRVDKETHKITNTTLQFSLINSKRKLSYEEAEDIISELSAEEAMFETLEDCVALAYCFAKEQRKTRLGNVWTYKQPDDHQKPGKRRSHLMIEELSILFNKSVSEYLLSAEETMNCTPLRCQKGPDLDMVEDLKEQYEDIIPLSSLRHNLDIDHDHEVSEGKSFSVLTDVWNDIVSNADNRRLDIDRIIDLIATDDIYPQLLPVMFKFRKCLKNAYVITSYSSPEVNIEHYSLRLKSYTQASSPIRRYMDVIAQRLLHSILSGTPVEYSPKDIDILSQKYEDRYKKAEEYEKKAENLSFAMEIKKQTALMLAFVVEVDIVAEGFKLSFPFDMHSFPDSLPVLYRYLQLEDEPLHNAKENYTTIKWKRRLYSVENARIHQELKKVQHSNECTELSRMTWHAIIKAIDEENWIEARSLILSATTKQTELKNAILDLVEDCNDPGTQETFKSLHYVDVTLQLKPGDTLPIQMTSEIKRGYWTPTVQLVCINPIFEVCVNHAHSPITCFSEYAQNPSKSRYEDPDDYVDIWTPLCEMESAVNAVDESDSIIIEELELKITKKIKKDNKLEGTFSLPLEYIKEWAIQCNLSRCFLCIRKRGLKTSDDPNDSKNYIWVAHGITTMVVEPKKNSQKPVKTVHFDINHQPMENTPRCVYQEKTTYTVEIIPKLVADLRKEMAVKNIVSANELVRKIALGQPIPKDASQVVFPRYRIMREEVPVGLPELNKTQYDAVEKALNSNFTLIQGPPGTGKTVVGVYIVYWFLVLNSENTRTFGEKDKKEKNKKEVILYCGPSNKSVDVVAEYLLKFGDRLKPLRVYSQQMEMLEYPYPGSDLQLCARKHRQERSKPELRGMTLHHRIREQQNPHSREINMFEKRIKDEEELTDEEVEEYKKLLNEARVHELKKHDVILCTCTAASTPNLVKTVSARQILIDECAMATEPQALIPLVSNRPEKIVLIGDHKQLRPIVRNELVRKLGMSKSLFERYFDRKTHTVMLDTQYRMDEDICKFPSEAYYDGKLKTKVVQTTSVLHVGKKPTHVVFGHIVGKEISLVVRTAKGNENSKANRKEMHAVVRLAKQLVTEGKINPQSIAILSPYNAQVSEIKKQLKTNENRLDQITVTTITKSQGSEWRYVILSTVRSLPSKDIEAEPDGAWRSKHVGFVGDPNQINVGITRAKEGLCIIGNQELLRCSNAWSQLFKHYQQMNFITDAGKISVRKINKKH</sequence>